<dbReference type="EC" id="6.3.2.1" evidence="8"/>
<dbReference type="GO" id="GO:0015940">
    <property type="term" value="P:pantothenate biosynthetic process"/>
    <property type="evidence" value="ECO:0007669"/>
    <property type="project" value="UniProtKB-UniRule"/>
</dbReference>
<sequence length="290" mass="33647">MEVLKKPEEVQKISQRFRKDGKRIGFVPTMGYLHEGHLSLVRRSKAECDVTFVSIFVNPIQFGPGEDYERYPRDEKRDLSLLEKEGVDYVFIPDVKDMYPEAYSTFVEETELSKYLCGAKRPGHFKGVCTVVTKLFNIVMPDRAYFGKKDYQQFRIIERMVRDLNMSVEIVPCPIVREPDGLAMSSRNVYLTPEERKDALCLYNSLQLASQMIKSGERNPEKIKAEMEKFILKHKSVKKIDYIEIVDKYALTPVDELRGRELIALAVFVGKARLIDNMETSEILPEWNNQ</sequence>
<feature type="binding site" evidence="8">
    <location>
        <begin position="184"/>
        <end position="187"/>
    </location>
    <ligand>
        <name>ATP</name>
        <dbReference type="ChEBI" id="CHEBI:30616"/>
    </ligand>
</feature>
<dbReference type="FunFam" id="3.30.1300.10:FF:000001">
    <property type="entry name" value="Pantothenate synthetase"/>
    <property type="match status" value="1"/>
</dbReference>
<comment type="pathway">
    <text evidence="1 8">Cofactor biosynthesis; (R)-pantothenate biosynthesis; (R)-pantothenate from (R)-pantoate and beta-alanine: step 1/1.</text>
</comment>
<feature type="binding site" evidence="8">
    <location>
        <position position="176"/>
    </location>
    <ligand>
        <name>ATP</name>
        <dbReference type="ChEBI" id="CHEBI:30616"/>
    </ligand>
</feature>
<dbReference type="SUPFAM" id="SSF52374">
    <property type="entry name" value="Nucleotidylyl transferase"/>
    <property type="match status" value="1"/>
</dbReference>
<comment type="similarity">
    <text evidence="2 8">Belongs to the pantothenate synthetase family.</text>
</comment>
<evidence type="ECO:0000256" key="2">
    <source>
        <dbReference type="ARBA" id="ARBA00009256"/>
    </source>
</evidence>
<comment type="miscellaneous">
    <text evidence="8">The reaction proceeds by a bi uni uni bi ping pong mechanism.</text>
</comment>
<name>A0A7C2P1F0_UNCW3</name>
<dbReference type="GO" id="GO:0004592">
    <property type="term" value="F:pantoate-beta-alanine ligase activity"/>
    <property type="evidence" value="ECO:0007669"/>
    <property type="project" value="UniProtKB-UniRule"/>
</dbReference>
<dbReference type="UniPathway" id="UPA00028">
    <property type="reaction ID" value="UER00005"/>
</dbReference>
<evidence type="ECO:0000256" key="3">
    <source>
        <dbReference type="ARBA" id="ARBA00022598"/>
    </source>
</evidence>
<evidence type="ECO:0000256" key="8">
    <source>
        <dbReference type="HAMAP-Rule" id="MF_00158"/>
    </source>
</evidence>
<feature type="binding site" evidence="8">
    <location>
        <position position="61"/>
    </location>
    <ligand>
        <name>(R)-pantoate</name>
        <dbReference type="ChEBI" id="CHEBI:15980"/>
    </ligand>
</feature>
<evidence type="ECO:0000256" key="5">
    <source>
        <dbReference type="ARBA" id="ARBA00022741"/>
    </source>
</evidence>
<keyword evidence="5 8" id="KW-0547">Nucleotide-binding</keyword>
<dbReference type="HAMAP" id="MF_00158">
    <property type="entry name" value="PanC"/>
    <property type="match status" value="1"/>
</dbReference>
<feature type="active site" description="Proton donor" evidence="8">
    <location>
        <position position="37"/>
    </location>
</feature>
<comment type="catalytic activity">
    <reaction evidence="7 8">
        <text>(R)-pantoate + beta-alanine + ATP = (R)-pantothenate + AMP + diphosphate + H(+)</text>
        <dbReference type="Rhea" id="RHEA:10912"/>
        <dbReference type="ChEBI" id="CHEBI:15378"/>
        <dbReference type="ChEBI" id="CHEBI:15980"/>
        <dbReference type="ChEBI" id="CHEBI:29032"/>
        <dbReference type="ChEBI" id="CHEBI:30616"/>
        <dbReference type="ChEBI" id="CHEBI:33019"/>
        <dbReference type="ChEBI" id="CHEBI:57966"/>
        <dbReference type="ChEBI" id="CHEBI:456215"/>
        <dbReference type="EC" id="6.3.2.1"/>
    </reaction>
</comment>
<keyword evidence="6 8" id="KW-0067">ATP-binding</keyword>
<keyword evidence="4 8" id="KW-0566">Pantothenate biosynthesis</keyword>
<evidence type="ECO:0000313" key="10">
    <source>
        <dbReference type="EMBL" id="HGL18371.1"/>
    </source>
</evidence>
<dbReference type="AlphaFoldDB" id="A0A7C2P1F0"/>
<evidence type="ECO:0000256" key="6">
    <source>
        <dbReference type="ARBA" id="ARBA00022840"/>
    </source>
</evidence>
<feature type="binding site" evidence="8">
    <location>
        <begin position="30"/>
        <end position="37"/>
    </location>
    <ligand>
        <name>ATP</name>
        <dbReference type="ChEBI" id="CHEBI:30616"/>
    </ligand>
</feature>
<dbReference type="NCBIfam" id="TIGR00125">
    <property type="entry name" value="cyt_tran_rel"/>
    <property type="match status" value="1"/>
</dbReference>
<dbReference type="NCBIfam" id="TIGR00018">
    <property type="entry name" value="panC"/>
    <property type="match status" value="1"/>
</dbReference>
<dbReference type="FunFam" id="3.40.50.620:FF:000013">
    <property type="entry name" value="Pantothenate synthetase"/>
    <property type="match status" value="1"/>
</dbReference>
<feature type="binding site" evidence="8">
    <location>
        <begin position="147"/>
        <end position="150"/>
    </location>
    <ligand>
        <name>ATP</name>
        <dbReference type="ChEBI" id="CHEBI:30616"/>
    </ligand>
</feature>
<dbReference type="GO" id="GO:0005524">
    <property type="term" value="F:ATP binding"/>
    <property type="evidence" value="ECO:0007669"/>
    <property type="project" value="UniProtKB-KW"/>
</dbReference>
<dbReference type="PANTHER" id="PTHR21299">
    <property type="entry name" value="CYTIDYLATE KINASE/PANTOATE-BETA-ALANINE LIGASE"/>
    <property type="match status" value="1"/>
</dbReference>
<dbReference type="Pfam" id="PF02569">
    <property type="entry name" value="Pantoate_ligase"/>
    <property type="match status" value="1"/>
</dbReference>
<proteinExistence type="inferred from homology"/>
<comment type="function">
    <text evidence="8">Catalyzes the condensation of pantoate with beta-alanine in an ATP-dependent reaction via a pantoyl-adenylate intermediate.</text>
</comment>
<keyword evidence="3 8" id="KW-0436">Ligase</keyword>
<dbReference type="Gene3D" id="3.30.1300.10">
    <property type="entry name" value="Pantoate-beta-alanine ligase, C-terminal domain"/>
    <property type="match status" value="1"/>
</dbReference>
<dbReference type="EMBL" id="DTDJ01000051">
    <property type="protein sequence ID" value="HGL18371.1"/>
    <property type="molecule type" value="Genomic_DNA"/>
</dbReference>
<evidence type="ECO:0000256" key="1">
    <source>
        <dbReference type="ARBA" id="ARBA00004990"/>
    </source>
</evidence>
<evidence type="ECO:0000313" key="9">
    <source>
        <dbReference type="EMBL" id="HEN28372.1"/>
    </source>
</evidence>
<dbReference type="InterPro" id="IPR003721">
    <property type="entry name" value="Pantoate_ligase"/>
</dbReference>
<dbReference type="InterPro" id="IPR014729">
    <property type="entry name" value="Rossmann-like_a/b/a_fold"/>
</dbReference>
<comment type="subunit">
    <text evidence="8">Homodimer.</text>
</comment>
<keyword evidence="8" id="KW-0963">Cytoplasm</keyword>
<dbReference type="EMBL" id="DSOL01000199">
    <property type="protein sequence ID" value="HEN28372.1"/>
    <property type="molecule type" value="Genomic_DNA"/>
</dbReference>
<dbReference type="InterPro" id="IPR042176">
    <property type="entry name" value="Pantoate_ligase_C"/>
</dbReference>
<comment type="subcellular location">
    <subcellularLocation>
        <location evidence="8">Cytoplasm</location>
    </subcellularLocation>
</comment>
<protein>
    <recommendedName>
        <fullName evidence="8">Pantothenate synthetase</fullName>
        <shortName evidence="8">PS</shortName>
        <ecNumber evidence="8">6.3.2.1</ecNumber>
    </recommendedName>
    <alternativeName>
        <fullName evidence="8">Pantoate--beta-alanine ligase</fullName>
    </alternativeName>
    <alternativeName>
        <fullName evidence="8">Pantoate-activating enzyme</fullName>
    </alternativeName>
</protein>
<organism evidence="9">
    <name type="scientific">candidate division WOR-3 bacterium</name>
    <dbReference type="NCBI Taxonomy" id="2052148"/>
    <lineage>
        <taxon>Bacteria</taxon>
        <taxon>Bacteria division WOR-3</taxon>
    </lineage>
</organism>
<dbReference type="GO" id="GO:0005829">
    <property type="term" value="C:cytosol"/>
    <property type="evidence" value="ECO:0007669"/>
    <property type="project" value="TreeGrafter"/>
</dbReference>
<reference evidence="9" key="1">
    <citation type="journal article" date="2020" name="mSystems">
        <title>Genome- and Community-Level Interaction Insights into Carbon Utilization and Element Cycling Functions of Hydrothermarchaeota in Hydrothermal Sediment.</title>
        <authorList>
            <person name="Zhou Z."/>
            <person name="Liu Y."/>
            <person name="Xu W."/>
            <person name="Pan J."/>
            <person name="Luo Z.H."/>
            <person name="Li M."/>
        </authorList>
    </citation>
    <scope>NUCLEOTIDE SEQUENCE [LARGE SCALE GENOMIC DNA]</scope>
    <source>
        <strain evidence="9">SpSt-34</strain>
        <strain evidence="10">SpSt-69</strain>
    </source>
</reference>
<feature type="binding site" evidence="8">
    <location>
        <position position="61"/>
    </location>
    <ligand>
        <name>beta-alanine</name>
        <dbReference type="ChEBI" id="CHEBI:57966"/>
    </ligand>
</feature>
<comment type="caution">
    <text evidence="9">The sequence shown here is derived from an EMBL/GenBank/DDBJ whole genome shotgun (WGS) entry which is preliminary data.</text>
</comment>
<dbReference type="Gene3D" id="3.40.50.620">
    <property type="entry name" value="HUPs"/>
    <property type="match status" value="1"/>
</dbReference>
<gene>
    <name evidence="8" type="primary">panC</name>
    <name evidence="9" type="ORF">ENQ77_06970</name>
    <name evidence="10" type="ORF">ENU66_08595</name>
</gene>
<dbReference type="CDD" id="cd00560">
    <property type="entry name" value="PanC"/>
    <property type="match status" value="1"/>
</dbReference>
<evidence type="ECO:0000256" key="7">
    <source>
        <dbReference type="ARBA" id="ARBA00048258"/>
    </source>
</evidence>
<dbReference type="PANTHER" id="PTHR21299:SF1">
    <property type="entry name" value="PANTOATE--BETA-ALANINE LIGASE"/>
    <property type="match status" value="1"/>
</dbReference>
<dbReference type="InterPro" id="IPR004821">
    <property type="entry name" value="Cyt_trans-like"/>
</dbReference>
<accession>A0A7C2P1F0</accession>
<evidence type="ECO:0000256" key="4">
    <source>
        <dbReference type="ARBA" id="ARBA00022655"/>
    </source>
</evidence>
<feature type="binding site" evidence="8">
    <location>
        <position position="153"/>
    </location>
    <ligand>
        <name>(R)-pantoate</name>
        <dbReference type="ChEBI" id="CHEBI:15980"/>
    </ligand>
</feature>